<protein>
    <submittedName>
        <fullName evidence="8">Related to Carboxylic acid transporter protein homolog</fullName>
    </submittedName>
</protein>
<feature type="domain" description="Major facilitator superfamily (MFS) profile" evidence="7">
    <location>
        <begin position="139"/>
        <end position="567"/>
    </location>
</feature>
<feature type="transmembrane region" description="Helical" evidence="6">
    <location>
        <begin position="269"/>
        <end position="292"/>
    </location>
</feature>
<dbReference type="CDD" id="cd17316">
    <property type="entry name" value="MFS_SV2_like"/>
    <property type="match status" value="1"/>
</dbReference>
<dbReference type="PANTHER" id="PTHR23508">
    <property type="entry name" value="CARBOXYLIC ACID TRANSPORTER PROTEIN HOMOLOG"/>
    <property type="match status" value="1"/>
</dbReference>
<keyword evidence="4 6" id="KW-0472">Membrane</keyword>
<evidence type="ECO:0000256" key="1">
    <source>
        <dbReference type="ARBA" id="ARBA00004141"/>
    </source>
</evidence>
<dbReference type="Pfam" id="PF00083">
    <property type="entry name" value="Sugar_tr"/>
    <property type="match status" value="1"/>
</dbReference>
<feature type="region of interest" description="Disordered" evidence="5">
    <location>
        <begin position="617"/>
        <end position="642"/>
    </location>
</feature>
<keyword evidence="3 6" id="KW-1133">Transmembrane helix</keyword>
<evidence type="ECO:0000256" key="5">
    <source>
        <dbReference type="SAM" id="MobiDB-lite"/>
    </source>
</evidence>
<dbReference type="SUPFAM" id="SSF103473">
    <property type="entry name" value="MFS general substrate transporter"/>
    <property type="match status" value="1"/>
</dbReference>
<feature type="transmembrane region" description="Helical" evidence="6">
    <location>
        <begin position="183"/>
        <end position="205"/>
    </location>
</feature>
<feature type="compositionally biased region" description="Low complexity" evidence="5">
    <location>
        <begin position="18"/>
        <end position="38"/>
    </location>
</feature>
<keyword evidence="9" id="KW-1185">Reference proteome</keyword>
<feature type="transmembrane region" description="Helical" evidence="6">
    <location>
        <begin position="212"/>
        <end position="231"/>
    </location>
</feature>
<sequence>METVNTKKEGYQEPNIETNIAATSSNSTINTDNSRNNTQNDNRHTEIREFDGEDIDSHIFHNPTTSTTLDRGENEILEEIYATDHSVLYEDDDVEDDLIPNFWKNPSIIGKYLVTRLTSLAHIHSISMENINPFPELFKMTFRNWVYFFMGYSAWLTAAWAFFCVSVSMAPMGKLFDKETHDMSWGLSLVLFIRSGGAIISGYFTDKYGRKYPYIVCLFLFFICQLCTPWAKSYNQWLGIRSISGVAMGGIYGPASCTAIEDAPVKARSFLSGLFFSAYSMGFIWAIVFNRAFMNVNYEQPWRIQFWFSCFLPLVLIGIRLLLPETQYFTKVLKAKKLMARDEIIANGGQQLPKKTFKDKWHNTCNAIKKYWLLFGYLVLLLVGPNYLTHASQDLFPTMLTSQLGFSEDAKTVAVVVVNLGAIAGGLIFGQLMEITGRRLGLLIATIMGGCFTYPAFLLRTNSAILGAGFMLYFSVLGVWGVLPIHLSELSPPDARALVSGLAYQLGNLASAASTTIETQLANKYPYARDPITGAVTKEDYAKVMAILTGAAFIFTFGFVFIGHEKFHRDLSSPKVKKYIAKVNELEEKGEYELTLQQPYKDETANEVELYAPNMAKSDSAWSGQSSKKCSDEQIEDAGMKS</sequence>
<reference evidence="9" key="1">
    <citation type="submission" date="2018-06" db="EMBL/GenBank/DDBJ databases">
        <authorList>
            <person name="Guldener U."/>
        </authorList>
    </citation>
    <scope>NUCLEOTIDE SEQUENCE [LARGE SCALE GENOMIC DNA]</scope>
    <source>
        <strain evidence="9">UTAD17</strain>
    </source>
</reference>
<feature type="transmembrane region" description="Helical" evidence="6">
    <location>
        <begin position="145"/>
        <end position="163"/>
    </location>
</feature>
<evidence type="ECO:0000256" key="6">
    <source>
        <dbReference type="SAM" id="Phobius"/>
    </source>
</evidence>
<evidence type="ECO:0000313" key="9">
    <source>
        <dbReference type="Proteomes" id="UP000262825"/>
    </source>
</evidence>
<feature type="transmembrane region" description="Helical" evidence="6">
    <location>
        <begin position="304"/>
        <end position="323"/>
    </location>
</feature>
<evidence type="ECO:0000256" key="4">
    <source>
        <dbReference type="ARBA" id="ARBA00023136"/>
    </source>
</evidence>
<feature type="transmembrane region" description="Helical" evidence="6">
    <location>
        <begin position="410"/>
        <end position="428"/>
    </location>
</feature>
<feature type="transmembrane region" description="Helical" evidence="6">
    <location>
        <begin position="440"/>
        <end position="458"/>
    </location>
</feature>
<accession>A0A376BAJ6</accession>
<dbReference type="EMBL" id="UFAJ01000830">
    <property type="protein sequence ID" value="SSD61682.1"/>
    <property type="molecule type" value="Genomic_DNA"/>
</dbReference>
<dbReference type="GO" id="GO:0015355">
    <property type="term" value="F:secondary active monocarboxylate transmembrane transporter activity"/>
    <property type="evidence" value="ECO:0007669"/>
    <property type="project" value="TreeGrafter"/>
</dbReference>
<feature type="transmembrane region" description="Helical" evidence="6">
    <location>
        <begin position="464"/>
        <end position="485"/>
    </location>
</feature>
<evidence type="ECO:0000256" key="2">
    <source>
        <dbReference type="ARBA" id="ARBA00022692"/>
    </source>
</evidence>
<evidence type="ECO:0000313" key="8">
    <source>
        <dbReference type="EMBL" id="SSD61682.1"/>
    </source>
</evidence>
<name>A0A376BAJ6_9ASCO</name>
<feature type="transmembrane region" description="Helical" evidence="6">
    <location>
        <begin position="541"/>
        <end position="562"/>
    </location>
</feature>
<evidence type="ECO:0000256" key="3">
    <source>
        <dbReference type="ARBA" id="ARBA00022989"/>
    </source>
</evidence>
<feature type="region of interest" description="Disordered" evidence="5">
    <location>
        <begin position="1"/>
        <end position="42"/>
    </location>
</feature>
<dbReference type="Proteomes" id="UP000262825">
    <property type="component" value="Unassembled WGS sequence"/>
</dbReference>
<feature type="transmembrane region" description="Helical" evidence="6">
    <location>
        <begin position="237"/>
        <end position="257"/>
    </location>
</feature>
<dbReference type="PROSITE" id="PS50850">
    <property type="entry name" value="MFS"/>
    <property type="match status" value="1"/>
</dbReference>
<organism evidence="8 9">
    <name type="scientific">Saccharomycodes ludwigii</name>
    <dbReference type="NCBI Taxonomy" id="36035"/>
    <lineage>
        <taxon>Eukaryota</taxon>
        <taxon>Fungi</taxon>
        <taxon>Dikarya</taxon>
        <taxon>Ascomycota</taxon>
        <taxon>Saccharomycotina</taxon>
        <taxon>Saccharomycetes</taxon>
        <taxon>Saccharomycodales</taxon>
        <taxon>Saccharomycodaceae</taxon>
        <taxon>Saccharomycodes</taxon>
    </lineage>
</organism>
<feature type="compositionally biased region" description="Basic and acidic residues" evidence="5">
    <location>
        <begin position="1"/>
        <end position="11"/>
    </location>
</feature>
<dbReference type="Gene3D" id="1.20.1250.20">
    <property type="entry name" value="MFS general substrate transporter like domains"/>
    <property type="match status" value="1"/>
</dbReference>
<dbReference type="InterPro" id="IPR036259">
    <property type="entry name" value="MFS_trans_sf"/>
</dbReference>
<proteinExistence type="predicted"/>
<keyword evidence="2 6" id="KW-0812">Transmembrane</keyword>
<evidence type="ECO:0000259" key="7">
    <source>
        <dbReference type="PROSITE" id="PS50850"/>
    </source>
</evidence>
<dbReference type="InterPro" id="IPR020846">
    <property type="entry name" value="MFS_dom"/>
</dbReference>
<dbReference type="GO" id="GO:0035879">
    <property type="term" value="P:plasma membrane lactate transport"/>
    <property type="evidence" value="ECO:0007669"/>
    <property type="project" value="TreeGrafter"/>
</dbReference>
<dbReference type="AlphaFoldDB" id="A0A376BAJ6"/>
<comment type="subcellular location">
    <subcellularLocation>
        <location evidence="1">Membrane</location>
        <topology evidence="1">Multi-pass membrane protein</topology>
    </subcellularLocation>
</comment>
<dbReference type="GO" id="GO:0005886">
    <property type="term" value="C:plasma membrane"/>
    <property type="evidence" value="ECO:0007669"/>
    <property type="project" value="TreeGrafter"/>
</dbReference>
<feature type="transmembrane region" description="Helical" evidence="6">
    <location>
        <begin position="371"/>
        <end position="390"/>
    </location>
</feature>
<dbReference type="VEuPathDB" id="FungiDB:SCODWIG_03443"/>
<dbReference type="PANTHER" id="PTHR23508:SF10">
    <property type="entry name" value="CARBOXYLIC ACID TRANSPORTER PROTEIN HOMOLOG"/>
    <property type="match status" value="1"/>
</dbReference>
<gene>
    <name evidence="8" type="ORF">SCODWIG_03443</name>
</gene>
<dbReference type="InterPro" id="IPR005828">
    <property type="entry name" value="MFS_sugar_transport-like"/>
</dbReference>